<feature type="compositionally biased region" description="Basic and acidic residues" evidence="1">
    <location>
        <begin position="54"/>
        <end position="68"/>
    </location>
</feature>
<keyword evidence="3" id="KW-1185">Reference proteome</keyword>
<feature type="region of interest" description="Disordered" evidence="1">
    <location>
        <begin position="21"/>
        <end position="97"/>
    </location>
</feature>
<gene>
    <name evidence="2" type="ORF">AK812_SmicGene7107</name>
</gene>
<name>A0A1Q9EPH3_SYMMI</name>
<accession>A0A1Q9EPH3</accession>
<feature type="compositionally biased region" description="Polar residues" evidence="1">
    <location>
        <begin position="239"/>
        <end position="253"/>
    </location>
</feature>
<comment type="caution">
    <text evidence="2">The sequence shown here is derived from an EMBL/GenBank/DDBJ whole genome shotgun (WGS) entry which is preliminary data.</text>
</comment>
<protein>
    <submittedName>
        <fullName evidence="2">Uncharacterized protein</fullName>
    </submittedName>
</protein>
<organism evidence="2 3">
    <name type="scientific">Symbiodinium microadriaticum</name>
    <name type="common">Dinoflagellate</name>
    <name type="synonym">Zooxanthella microadriatica</name>
    <dbReference type="NCBI Taxonomy" id="2951"/>
    <lineage>
        <taxon>Eukaryota</taxon>
        <taxon>Sar</taxon>
        <taxon>Alveolata</taxon>
        <taxon>Dinophyceae</taxon>
        <taxon>Suessiales</taxon>
        <taxon>Symbiodiniaceae</taxon>
        <taxon>Symbiodinium</taxon>
    </lineage>
</organism>
<evidence type="ECO:0000313" key="2">
    <source>
        <dbReference type="EMBL" id="OLQ09322.1"/>
    </source>
</evidence>
<evidence type="ECO:0000313" key="3">
    <source>
        <dbReference type="Proteomes" id="UP000186817"/>
    </source>
</evidence>
<feature type="region of interest" description="Disordered" evidence="1">
    <location>
        <begin position="239"/>
        <end position="259"/>
    </location>
</feature>
<dbReference type="AlphaFoldDB" id="A0A1Q9EPH3"/>
<proteinExistence type="predicted"/>
<dbReference type="EMBL" id="LSRX01000099">
    <property type="protein sequence ID" value="OLQ09322.1"/>
    <property type="molecule type" value="Genomic_DNA"/>
</dbReference>
<dbReference type="Proteomes" id="UP000186817">
    <property type="component" value="Unassembled WGS sequence"/>
</dbReference>
<reference evidence="2 3" key="1">
    <citation type="submission" date="2016-02" db="EMBL/GenBank/DDBJ databases">
        <title>Genome analysis of coral dinoflagellate symbionts highlights evolutionary adaptations to a symbiotic lifestyle.</title>
        <authorList>
            <person name="Aranda M."/>
            <person name="Li Y."/>
            <person name="Liew Y.J."/>
            <person name="Baumgarten S."/>
            <person name="Simakov O."/>
            <person name="Wilson M."/>
            <person name="Piel J."/>
            <person name="Ashoor H."/>
            <person name="Bougouffa S."/>
            <person name="Bajic V.B."/>
            <person name="Ryu T."/>
            <person name="Ravasi T."/>
            <person name="Bayer T."/>
            <person name="Micklem G."/>
            <person name="Kim H."/>
            <person name="Bhak J."/>
            <person name="Lajeunesse T.C."/>
            <person name="Voolstra C.R."/>
        </authorList>
    </citation>
    <scope>NUCLEOTIDE SEQUENCE [LARGE SCALE GENOMIC DNA]</scope>
    <source>
        <strain evidence="2 3">CCMP2467</strain>
    </source>
</reference>
<evidence type="ECO:0000256" key="1">
    <source>
        <dbReference type="SAM" id="MobiDB-lite"/>
    </source>
</evidence>
<sequence length="426" mass="46913">MWVKVNGWVWLPENAEIFQQLQQQERSSSKRAWEAQDWSQRGWWSPDNSTTTQEGDRATTQEGDRTTQEEDGTTAQEGDGDDGYQPQQKKKHQKMDYDEMRVRGEQTSSWWDWQQHDEWPGWQHFPDRGQSSTDAWNLHAWTESWPETNSAQYTSVPEEEMEAVLDTATLGVENLQLASSSGPFAPDNSADLILPASSSGPCAPDNSADLVLPPSTGTIDPPIASSCASAASLEPTVSSALSESHSQLATSPGSGVHRKVPRAKKGQHMFMPGNMQQQQLMMMPGPAGFSANAIPVDDMTDDEVSRVVWGTVVARRLCRVLNVLLGIYYGVTTNFHCFICCRFADLLLFAGVGVVEDVHWRVESMAPNSDLFTAPARGQNVWWIQSIFRSGCSFSFCRALVTRVVEVVGVVKGVGVVEAVVVGVGG</sequence>